<dbReference type="OrthoDB" id="1467253at2"/>
<feature type="transmembrane region" description="Helical" evidence="8">
    <location>
        <begin position="292"/>
        <end position="313"/>
    </location>
</feature>
<keyword evidence="4 9" id="KW-0808">Transferase</keyword>
<dbReference type="Proteomes" id="UP000199580">
    <property type="component" value="Unassembled WGS sequence"/>
</dbReference>
<evidence type="ECO:0000313" key="9">
    <source>
        <dbReference type="EMBL" id="SDJ23005.1"/>
    </source>
</evidence>
<evidence type="ECO:0000313" key="10">
    <source>
        <dbReference type="Proteomes" id="UP000199580"/>
    </source>
</evidence>
<reference evidence="9 10" key="1">
    <citation type="submission" date="2016-10" db="EMBL/GenBank/DDBJ databases">
        <authorList>
            <person name="de Groot N.N."/>
        </authorList>
    </citation>
    <scope>NUCLEOTIDE SEQUENCE [LARGE SCALE GENOMIC DNA]</scope>
    <source>
        <strain evidence="9 10">CGMCC 1.10076</strain>
    </source>
</reference>
<feature type="transmembrane region" description="Helical" evidence="8">
    <location>
        <begin position="85"/>
        <end position="103"/>
    </location>
</feature>
<dbReference type="STRING" id="1128970.SAMN04487935_0368"/>
<keyword evidence="5 8" id="KW-0812">Transmembrane</keyword>
<dbReference type="PANTHER" id="PTHR33908:SF11">
    <property type="entry name" value="MEMBRANE PROTEIN"/>
    <property type="match status" value="1"/>
</dbReference>
<comment type="subcellular location">
    <subcellularLocation>
        <location evidence="1">Cell membrane</location>
        <topology evidence="1">Multi-pass membrane protein</topology>
    </subcellularLocation>
</comment>
<dbReference type="GO" id="GO:0005886">
    <property type="term" value="C:plasma membrane"/>
    <property type="evidence" value="ECO:0007669"/>
    <property type="project" value="UniProtKB-SubCell"/>
</dbReference>
<feature type="transmembrane region" description="Helical" evidence="8">
    <location>
        <begin position="12"/>
        <end position="29"/>
    </location>
</feature>
<evidence type="ECO:0000256" key="7">
    <source>
        <dbReference type="ARBA" id="ARBA00023136"/>
    </source>
</evidence>
<feature type="transmembrane region" description="Helical" evidence="8">
    <location>
        <begin position="209"/>
        <end position="231"/>
    </location>
</feature>
<evidence type="ECO:0000256" key="8">
    <source>
        <dbReference type="SAM" id="Phobius"/>
    </source>
</evidence>
<evidence type="ECO:0000256" key="3">
    <source>
        <dbReference type="ARBA" id="ARBA00022676"/>
    </source>
</evidence>
<protein>
    <submittedName>
        <fullName evidence="9">Dolichyl-phosphate-mannose-protein mannosyltransferase</fullName>
    </submittedName>
</protein>
<evidence type="ECO:0000256" key="5">
    <source>
        <dbReference type="ARBA" id="ARBA00022692"/>
    </source>
</evidence>
<feature type="transmembrane region" description="Helical" evidence="8">
    <location>
        <begin position="168"/>
        <end position="197"/>
    </location>
</feature>
<dbReference type="GO" id="GO:0009103">
    <property type="term" value="P:lipopolysaccharide biosynthetic process"/>
    <property type="evidence" value="ECO:0007669"/>
    <property type="project" value="UniProtKB-ARBA"/>
</dbReference>
<dbReference type="EMBL" id="FNEZ01000001">
    <property type="protein sequence ID" value="SDJ23005.1"/>
    <property type="molecule type" value="Genomic_DNA"/>
</dbReference>
<keyword evidence="6 8" id="KW-1133">Transmembrane helix</keyword>
<dbReference type="GO" id="GO:0016763">
    <property type="term" value="F:pentosyltransferase activity"/>
    <property type="evidence" value="ECO:0007669"/>
    <property type="project" value="TreeGrafter"/>
</dbReference>
<sequence length="498" mass="58766">MRKNFNNFYKLNKIATVVFIIIVVFAKFFNLESRSFSLDELYSVCAALEPNYHKFLQNWVLYDSNPPLYYFFLRFWLKIFPATEFWARFPSVIFVLLASFFFINGIRKRFHHGEWKSLLLLVGCSYSFLFFAQEARAYGLLLLFAVLQLLCFIDLLQPEEKNFRRKLWYFTVFSILSSYTHYTGILVSALLFGILMVCHYKQISILKKLIVAVFISFAAGLLWLPYFWIILKIDKSFLIDQDFTIVKEIISMLFFGYSTIGKYASIAVLAALPLLVYFSWSQILKTRSAYSIILLLALFFILIIAWSPIIPYFYYYRHYIILVPFILLAIAVLLSFVDLSKRAKNILIVAAIIIVVSEGTTHYKSKREEWRQAVEYVVRSNGSQHSKVIVIGEPWEKTHLEYLQIDPGYLNLAIRKKTFYQYYFDRFDKKHQLELVVLRPDNKQIQNYINSELRQNNQIYLLSNGGEFSGNIKHLQLDKGISSVKKEFYVHEVYKFYK</sequence>
<evidence type="ECO:0000256" key="4">
    <source>
        <dbReference type="ARBA" id="ARBA00022679"/>
    </source>
</evidence>
<keyword evidence="7 8" id="KW-0472">Membrane</keyword>
<dbReference type="PANTHER" id="PTHR33908">
    <property type="entry name" value="MANNOSYLTRANSFERASE YKCB-RELATED"/>
    <property type="match status" value="1"/>
</dbReference>
<accession>A0A1G8S2J9</accession>
<name>A0A1G8S2J9_9FLAO</name>
<evidence type="ECO:0000256" key="6">
    <source>
        <dbReference type="ARBA" id="ARBA00022989"/>
    </source>
</evidence>
<feature type="transmembrane region" description="Helical" evidence="8">
    <location>
        <begin position="319"/>
        <end position="339"/>
    </location>
</feature>
<evidence type="ECO:0000256" key="2">
    <source>
        <dbReference type="ARBA" id="ARBA00022475"/>
    </source>
</evidence>
<keyword evidence="10" id="KW-1185">Reference proteome</keyword>
<gene>
    <name evidence="9" type="ORF">SAMN04487935_0368</name>
</gene>
<evidence type="ECO:0000256" key="1">
    <source>
        <dbReference type="ARBA" id="ARBA00004651"/>
    </source>
</evidence>
<feature type="transmembrane region" description="Helical" evidence="8">
    <location>
        <begin position="115"/>
        <end position="132"/>
    </location>
</feature>
<keyword evidence="3 9" id="KW-0328">Glycosyltransferase</keyword>
<dbReference type="AlphaFoldDB" id="A0A1G8S2J9"/>
<dbReference type="InterPro" id="IPR050297">
    <property type="entry name" value="LipidA_mod_glycosyltrf_83"/>
</dbReference>
<proteinExistence type="predicted"/>
<keyword evidence="2" id="KW-1003">Cell membrane</keyword>
<feature type="transmembrane region" description="Helical" evidence="8">
    <location>
        <begin position="263"/>
        <end position="280"/>
    </location>
</feature>
<organism evidence="9 10">
    <name type="scientific">Flavobacterium noncentrifugens</name>
    <dbReference type="NCBI Taxonomy" id="1128970"/>
    <lineage>
        <taxon>Bacteria</taxon>
        <taxon>Pseudomonadati</taxon>
        <taxon>Bacteroidota</taxon>
        <taxon>Flavobacteriia</taxon>
        <taxon>Flavobacteriales</taxon>
        <taxon>Flavobacteriaceae</taxon>
        <taxon>Flavobacterium</taxon>
    </lineage>
</organism>